<dbReference type="AlphaFoldDB" id="A0A1G9P8K5"/>
<dbReference type="OrthoDB" id="2438366at2"/>
<keyword evidence="1" id="KW-0472">Membrane</keyword>
<dbReference type="EMBL" id="FNHF01000001">
    <property type="protein sequence ID" value="SDL95118.1"/>
    <property type="molecule type" value="Genomic_DNA"/>
</dbReference>
<proteinExistence type="predicted"/>
<keyword evidence="3" id="KW-1185">Reference proteome</keyword>
<organism evidence="2 3">
    <name type="scientific">Sediminibacillus halophilus</name>
    <dbReference type="NCBI Taxonomy" id="482461"/>
    <lineage>
        <taxon>Bacteria</taxon>
        <taxon>Bacillati</taxon>
        <taxon>Bacillota</taxon>
        <taxon>Bacilli</taxon>
        <taxon>Bacillales</taxon>
        <taxon>Bacillaceae</taxon>
        <taxon>Sediminibacillus</taxon>
    </lineage>
</organism>
<feature type="transmembrane region" description="Helical" evidence="1">
    <location>
        <begin position="37"/>
        <end position="62"/>
    </location>
</feature>
<accession>A0A1G9P8K5</accession>
<protein>
    <submittedName>
        <fullName evidence="2">Uncharacterized protein</fullName>
    </submittedName>
</protein>
<keyword evidence="1" id="KW-1133">Transmembrane helix</keyword>
<dbReference type="RefSeq" id="WP_074598007.1">
    <property type="nucleotide sequence ID" value="NZ_FNHF01000001.1"/>
</dbReference>
<name>A0A1G9P8K5_9BACI</name>
<evidence type="ECO:0000256" key="1">
    <source>
        <dbReference type="SAM" id="Phobius"/>
    </source>
</evidence>
<sequence length="80" mass="8468">MATKAQILNATKITGAVVLTAGIIIFLAGFFANGSSILTPIGIGTVMGAVFIFLMGVFFVVTEEILEKVEHRKQMGSKHA</sequence>
<reference evidence="3" key="1">
    <citation type="submission" date="2016-10" db="EMBL/GenBank/DDBJ databases">
        <authorList>
            <person name="Varghese N."/>
            <person name="Submissions S."/>
        </authorList>
    </citation>
    <scope>NUCLEOTIDE SEQUENCE [LARGE SCALE GENOMIC DNA]</scope>
    <source>
        <strain evidence="3">CGMCC 1.6199</strain>
    </source>
</reference>
<evidence type="ECO:0000313" key="2">
    <source>
        <dbReference type="EMBL" id="SDL95118.1"/>
    </source>
</evidence>
<feature type="transmembrane region" description="Helical" evidence="1">
    <location>
        <begin position="12"/>
        <end position="31"/>
    </location>
</feature>
<keyword evidence="1" id="KW-0812">Transmembrane</keyword>
<dbReference type="STRING" id="482461.SAMN05216244_1332"/>
<dbReference type="Proteomes" id="UP000182347">
    <property type="component" value="Unassembled WGS sequence"/>
</dbReference>
<gene>
    <name evidence="2" type="ORF">SAMN05216244_1332</name>
</gene>
<evidence type="ECO:0000313" key="3">
    <source>
        <dbReference type="Proteomes" id="UP000182347"/>
    </source>
</evidence>